<reference evidence="3" key="1">
    <citation type="submission" date="2015-06" db="EMBL/GenBank/DDBJ databases">
        <authorList>
            <person name="Joergensen T."/>
        </authorList>
    </citation>
    <scope>NUCLEOTIDE SEQUENCE</scope>
    <source>
        <plasmid evidence="3">pRGRH0080</plasmid>
    </source>
</reference>
<dbReference type="InterPro" id="IPR001668">
    <property type="entry name" value="Mob_Pre"/>
</dbReference>
<dbReference type="NCBIfam" id="NF041497">
    <property type="entry name" value="MobV"/>
    <property type="match status" value="1"/>
</dbReference>
<evidence type="ECO:0000256" key="1">
    <source>
        <dbReference type="SAM" id="Coils"/>
    </source>
</evidence>
<dbReference type="Gene3D" id="3.30.930.30">
    <property type="match status" value="1"/>
</dbReference>
<reference evidence="3" key="2">
    <citation type="submission" date="2015-07" db="EMBL/GenBank/DDBJ databases">
        <title>Plasmids, circular viruses and viroids from rat gut.</title>
        <authorList>
            <person name="Jorgensen T.J."/>
            <person name="Hansen M.A."/>
            <person name="Xu Z."/>
            <person name="Tabak M.A."/>
            <person name="Sorensen S.J."/>
            <person name="Hansen L.H."/>
        </authorList>
    </citation>
    <scope>NUCLEOTIDE SEQUENCE</scope>
    <source>
        <plasmid evidence="3">pRGRH0080</plasmid>
    </source>
</reference>
<evidence type="ECO:0008006" key="4">
    <source>
        <dbReference type="Google" id="ProtNLM"/>
    </source>
</evidence>
<dbReference type="GO" id="GO:0003677">
    <property type="term" value="F:DNA binding"/>
    <property type="evidence" value="ECO:0007669"/>
    <property type="project" value="InterPro"/>
</dbReference>
<protein>
    <recommendedName>
        <fullName evidence="4">Plasmid recombination enzyme</fullName>
    </recommendedName>
</protein>
<keyword evidence="3" id="KW-0614">Plasmid</keyword>
<keyword evidence="1" id="KW-0175">Coiled coil</keyword>
<dbReference type="Pfam" id="PF01076">
    <property type="entry name" value="Mob_Pre"/>
    <property type="match status" value="1"/>
</dbReference>
<dbReference type="AlphaFoldDB" id="A0A0H5PXE9"/>
<dbReference type="GO" id="GO:0006310">
    <property type="term" value="P:DNA recombination"/>
    <property type="evidence" value="ECO:0007669"/>
    <property type="project" value="InterPro"/>
</dbReference>
<accession>A0A0H5PXE9</accession>
<name>A0A0H5PXE9_9ZZZZ</name>
<feature type="coiled-coil region" evidence="1">
    <location>
        <begin position="294"/>
        <end position="380"/>
    </location>
</feature>
<proteinExistence type="predicted"/>
<evidence type="ECO:0000256" key="2">
    <source>
        <dbReference type="SAM" id="MobiDB-lite"/>
    </source>
</evidence>
<evidence type="ECO:0000313" key="3">
    <source>
        <dbReference type="EMBL" id="CRY93845.1"/>
    </source>
</evidence>
<feature type="region of interest" description="Disordered" evidence="2">
    <location>
        <begin position="398"/>
        <end position="422"/>
    </location>
</feature>
<sequence>MANAQKYTRAACGHLAAHYERKKDEKGEYIKFGNQDIDPQKTHLNYNLAPRRGLEQIDFIRQRTTEARTLKRDDVNVMCSWVVTLPEYRHHNQNLHVSPDKEQVERLFFERTYRFLCDRYGEQNVVSAYVHKDEKTPHMHFAFVPVTEDKKRGGEKVSAKEVITKNDLKTFHTDLERHLDSFRDWHFEVVNEATKDGNKEIAELKKQTAHEEVLKAQQEALQARQRALQEQESIKPLVEQKNALRGEIEALQTEKEVLTAAEVEAIKGEKTLLGGLKGVTHKEFEAVKRTAAAVESMTAERDQALARAERADLRATAAEAKVESAYADANRQLQAKIREVEQDRPSMKAQMEIVQLRKENQTLKTENSSLRGKVADLEAMVRRLGQIIREKLPEVYAAITQPKRDRQQPPQKQKPKSRDLER</sequence>
<feature type="coiled-coil region" evidence="1">
    <location>
        <begin position="199"/>
        <end position="261"/>
    </location>
</feature>
<dbReference type="EMBL" id="LN852771">
    <property type="protein sequence ID" value="CRY93845.1"/>
    <property type="molecule type" value="Genomic_DNA"/>
</dbReference>
<dbReference type="CDD" id="cd17242">
    <property type="entry name" value="MobM_relaxase"/>
    <property type="match status" value="1"/>
</dbReference>
<geneLocation type="plasmid" evidence="3">
    <name>pRGRH0080</name>
</geneLocation>
<organism evidence="3">
    <name type="scientific">uncultured prokaryote</name>
    <dbReference type="NCBI Taxonomy" id="198431"/>
    <lineage>
        <taxon>unclassified sequences</taxon>
        <taxon>environmental samples</taxon>
    </lineage>
</organism>